<evidence type="ECO:0000256" key="3">
    <source>
        <dbReference type="ARBA" id="ARBA00022679"/>
    </source>
</evidence>
<evidence type="ECO:0000256" key="4">
    <source>
        <dbReference type="ARBA" id="ARBA00022898"/>
    </source>
</evidence>
<dbReference type="InterPro" id="IPR050087">
    <property type="entry name" value="AON_synthase_class-II"/>
</dbReference>
<evidence type="ECO:0000259" key="5">
    <source>
        <dbReference type="Pfam" id="PF00155"/>
    </source>
</evidence>
<dbReference type="InterPro" id="IPR015424">
    <property type="entry name" value="PyrdxlP-dep_Trfase"/>
</dbReference>
<accession>A0A8H6YK52</accession>
<evidence type="ECO:0000256" key="1">
    <source>
        <dbReference type="ARBA" id="ARBA00001933"/>
    </source>
</evidence>
<sequence length="374" mass="41337">MGSRLLGGNSNIPHLALENRLREFYSAPAALLFNSGFHANECVLGSLPQSGDIIIFDEYIHASCHDGMKMSRANNALISFKHNSLSSLKECILRALELNPGIKARMATVFVVVEGLYSMDGDVAPLKEIVELMKSLVPPESRHLIVDEAHSGGIYGQAGRGLVSLNGLEEEVHTRVHTFGKASGSAGAVVLTNPVARLYLINYARSFIYTTSLPLFNVVAIGCSFDMLELVGDELSARLMYLCRFFQDALSSSLKPIPPKIMTLTNTVKGNLPSPIFPILVCDPINLEECLQAKGYHARAMCYPVVPRGAERIRVCIHAANTEDELLRFITELVSWARHTSETLGTKNGMRCLPCVPRIWKYPNSRFYKWPSVR</sequence>
<comment type="caution">
    <text evidence="6">The sequence shown here is derived from an EMBL/GenBank/DDBJ whole genome shotgun (WGS) entry which is preliminary data.</text>
</comment>
<evidence type="ECO:0000313" key="6">
    <source>
        <dbReference type="EMBL" id="KAF7361358.1"/>
    </source>
</evidence>
<proteinExistence type="inferred from homology"/>
<dbReference type="GO" id="GO:0009102">
    <property type="term" value="P:biotin biosynthetic process"/>
    <property type="evidence" value="ECO:0007669"/>
    <property type="project" value="TreeGrafter"/>
</dbReference>
<dbReference type="OrthoDB" id="2382073at2759"/>
<feature type="domain" description="Aminotransferase class I/classII large" evidence="5">
    <location>
        <begin position="13"/>
        <end position="331"/>
    </location>
</feature>
<organism evidence="6 7">
    <name type="scientific">Mycena sanguinolenta</name>
    <dbReference type="NCBI Taxonomy" id="230812"/>
    <lineage>
        <taxon>Eukaryota</taxon>
        <taxon>Fungi</taxon>
        <taxon>Dikarya</taxon>
        <taxon>Basidiomycota</taxon>
        <taxon>Agaricomycotina</taxon>
        <taxon>Agaricomycetes</taxon>
        <taxon>Agaricomycetidae</taxon>
        <taxon>Agaricales</taxon>
        <taxon>Marasmiineae</taxon>
        <taxon>Mycenaceae</taxon>
        <taxon>Mycena</taxon>
    </lineage>
</organism>
<dbReference type="InterPro" id="IPR015421">
    <property type="entry name" value="PyrdxlP-dep_Trfase_major"/>
</dbReference>
<comment type="cofactor">
    <cofactor evidence="1">
        <name>pyridoxal 5'-phosphate</name>
        <dbReference type="ChEBI" id="CHEBI:597326"/>
    </cofactor>
</comment>
<keyword evidence="6" id="KW-0032">Aminotransferase</keyword>
<protein>
    <submittedName>
        <fullName evidence="6">Aminotransferase</fullName>
    </submittedName>
</protein>
<dbReference type="Gene3D" id="3.40.640.10">
    <property type="entry name" value="Type I PLP-dependent aspartate aminotransferase-like (Major domain)"/>
    <property type="match status" value="1"/>
</dbReference>
<dbReference type="GO" id="GO:0030170">
    <property type="term" value="F:pyridoxal phosphate binding"/>
    <property type="evidence" value="ECO:0007669"/>
    <property type="project" value="InterPro"/>
</dbReference>
<name>A0A8H6YK52_9AGAR</name>
<dbReference type="Pfam" id="PF00155">
    <property type="entry name" value="Aminotran_1_2"/>
    <property type="match status" value="1"/>
</dbReference>
<evidence type="ECO:0000313" key="7">
    <source>
        <dbReference type="Proteomes" id="UP000623467"/>
    </source>
</evidence>
<dbReference type="PANTHER" id="PTHR13693">
    <property type="entry name" value="CLASS II AMINOTRANSFERASE/8-AMINO-7-OXONONANOATE SYNTHASE"/>
    <property type="match status" value="1"/>
</dbReference>
<dbReference type="Gene3D" id="3.90.1150.10">
    <property type="entry name" value="Aspartate Aminotransferase, domain 1"/>
    <property type="match status" value="1"/>
</dbReference>
<keyword evidence="7" id="KW-1185">Reference proteome</keyword>
<dbReference type="InterPro" id="IPR004839">
    <property type="entry name" value="Aminotransferase_I/II_large"/>
</dbReference>
<dbReference type="PANTHER" id="PTHR13693:SF77">
    <property type="entry name" value="8-AMINO-7-OXONONANOATE SYNTHASE"/>
    <property type="match status" value="1"/>
</dbReference>
<keyword evidence="3 6" id="KW-0808">Transferase</keyword>
<dbReference type="Proteomes" id="UP000623467">
    <property type="component" value="Unassembled WGS sequence"/>
</dbReference>
<dbReference type="SUPFAM" id="SSF53383">
    <property type="entry name" value="PLP-dependent transferases"/>
    <property type="match status" value="1"/>
</dbReference>
<dbReference type="EMBL" id="JACAZH010000008">
    <property type="protein sequence ID" value="KAF7361358.1"/>
    <property type="molecule type" value="Genomic_DNA"/>
</dbReference>
<dbReference type="GO" id="GO:0008483">
    <property type="term" value="F:transaminase activity"/>
    <property type="evidence" value="ECO:0007669"/>
    <property type="project" value="UniProtKB-KW"/>
</dbReference>
<dbReference type="InterPro" id="IPR015422">
    <property type="entry name" value="PyrdxlP-dep_Trfase_small"/>
</dbReference>
<gene>
    <name evidence="6" type="ORF">MSAN_01168500</name>
</gene>
<dbReference type="AlphaFoldDB" id="A0A8H6YK52"/>
<keyword evidence="4" id="KW-0663">Pyridoxal phosphate</keyword>
<evidence type="ECO:0000256" key="2">
    <source>
        <dbReference type="ARBA" id="ARBA00010008"/>
    </source>
</evidence>
<comment type="similarity">
    <text evidence="2">Belongs to the class-II pyridoxal-phosphate-dependent aminotransferase family. BioF subfamily.</text>
</comment>
<reference evidence="6" key="1">
    <citation type="submission" date="2020-05" db="EMBL/GenBank/DDBJ databases">
        <title>Mycena genomes resolve the evolution of fungal bioluminescence.</title>
        <authorList>
            <person name="Tsai I.J."/>
        </authorList>
    </citation>
    <scope>NUCLEOTIDE SEQUENCE</scope>
    <source>
        <strain evidence="6">160909Yilan</strain>
    </source>
</reference>